<accession>A0A7C8N9J3</accession>
<evidence type="ECO:0000313" key="3">
    <source>
        <dbReference type="Proteomes" id="UP000481858"/>
    </source>
</evidence>
<organism evidence="2 3">
    <name type="scientific">Xylaria multiplex</name>
    <dbReference type="NCBI Taxonomy" id="323545"/>
    <lineage>
        <taxon>Eukaryota</taxon>
        <taxon>Fungi</taxon>
        <taxon>Dikarya</taxon>
        <taxon>Ascomycota</taxon>
        <taxon>Pezizomycotina</taxon>
        <taxon>Sordariomycetes</taxon>
        <taxon>Xylariomycetidae</taxon>
        <taxon>Xylariales</taxon>
        <taxon>Xylariaceae</taxon>
        <taxon>Xylaria</taxon>
    </lineage>
</organism>
<dbReference type="InParanoid" id="A0A7C8N9J3"/>
<comment type="caution">
    <text evidence="2">The sequence shown here is derived from an EMBL/GenBank/DDBJ whole genome shotgun (WGS) entry which is preliminary data.</text>
</comment>
<protein>
    <recommendedName>
        <fullName evidence="4">IDI-2</fullName>
    </recommendedName>
</protein>
<dbReference type="Proteomes" id="UP000481858">
    <property type="component" value="Unassembled WGS sequence"/>
</dbReference>
<evidence type="ECO:0000256" key="1">
    <source>
        <dbReference type="SAM" id="SignalP"/>
    </source>
</evidence>
<keyword evidence="3" id="KW-1185">Reference proteome</keyword>
<dbReference type="EMBL" id="WUBL01000011">
    <property type="protein sequence ID" value="KAF2971736.1"/>
    <property type="molecule type" value="Genomic_DNA"/>
</dbReference>
<feature type="signal peptide" evidence="1">
    <location>
        <begin position="1"/>
        <end position="19"/>
    </location>
</feature>
<gene>
    <name evidence="2" type="ORF">GQX73_g1892</name>
</gene>
<dbReference type="OrthoDB" id="3660930at2759"/>
<evidence type="ECO:0000313" key="2">
    <source>
        <dbReference type="EMBL" id="KAF2971736.1"/>
    </source>
</evidence>
<name>A0A7C8N9J3_9PEZI</name>
<feature type="chain" id="PRO_5028975667" description="IDI-2" evidence="1">
    <location>
        <begin position="20"/>
        <end position="142"/>
    </location>
</feature>
<reference evidence="2 3" key="1">
    <citation type="submission" date="2019-12" db="EMBL/GenBank/DDBJ databases">
        <title>Draft genome sequence of the ascomycete Xylaria multiplex DSM 110363.</title>
        <authorList>
            <person name="Buettner E."/>
            <person name="Kellner H."/>
        </authorList>
    </citation>
    <scope>NUCLEOTIDE SEQUENCE [LARGE SCALE GENOMIC DNA]</scope>
    <source>
        <strain evidence="2 3">DSM 110363</strain>
    </source>
</reference>
<dbReference type="AlphaFoldDB" id="A0A7C8N9J3"/>
<keyword evidence="1" id="KW-0732">Signal</keyword>
<proteinExistence type="predicted"/>
<evidence type="ECO:0008006" key="4">
    <source>
        <dbReference type="Google" id="ProtNLM"/>
    </source>
</evidence>
<sequence>MMFLSFIQLLALSAPGALSALSTVEECGVNTLSSCGPAGRFKLNTTSIPEGVDLNNIRTCIDHPVPHTAAAIEKRSCVYEPDFGCSNSGYCWKRCNIGGGGEWCWTAANDGYGDWYRCTEKSQCGLWQACGAGSCAACGCSC</sequence>